<protein>
    <submittedName>
        <fullName evidence="1 2">Uncharacterized protein</fullName>
    </submittedName>
</protein>
<dbReference type="EnsemblPlants" id="PNT77240">
    <property type="protein sequence ID" value="PNT77240"/>
    <property type="gene ID" value="BRADI_1g59883v3"/>
</dbReference>
<reference evidence="1" key="2">
    <citation type="submission" date="2017-06" db="EMBL/GenBank/DDBJ databases">
        <title>WGS assembly of Brachypodium distachyon.</title>
        <authorList>
            <consortium name="The International Brachypodium Initiative"/>
            <person name="Lucas S."/>
            <person name="Harmon-Smith M."/>
            <person name="Lail K."/>
            <person name="Tice H."/>
            <person name="Grimwood J."/>
            <person name="Bruce D."/>
            <person name="Barry K."/>
            <person name="Shu S."/>
            <person name="Lindquist E."/>
            <person name="Wang M."/>
            <person name="Pitluck S."/>
            <person name="Vogel J.P."/>
            <person name="Garvin D.F."/>
            <person name="Mockler T.C."/>
            <person name="Schmutz J."/>
            <person name="Rokhsar D."/>
            <person name="Bevan M.W."/>
        </authorList>
    </citation>
    <scope>NUCLEOTIDE SEQUENCE</scope>
    <source>
        <strain evidence="1">Bd21</strain>
    </source>
</reference>
<evidence type="ECO:0000313" key="3">
    <source>
        <dbReference type="Proteomes" id="UP000008810"/>
    </source>
</evidence>
<dbReference type="InParanoid" id="A0A2K2DSJ5"/>
<dbReference type="AlphaFoldDB" id="A0A2K2DSJ5"/>
<accession>A0A2K2DSJ5</accession>
<dbReference type="Proteomes" id="UP000008810">
    <property type="component" value="Chromosome 1"/>
</dbReference>
<reference evidence="2" key="3">
    <citation type="submission" date="2018-08" db="UniProtKB">
        <authorList>
            <consortium name="EnsemblPlants"/>
        </authorList>
    </citation>
    <scope>IDENTIFICATION</scope>
    <source>
        <strain evidence="2">cv. Bd21</strain>
    </source>
</reference>
<evidence type="ECO:0000313" key="2">
    <source>
        <dbReference type="EnsemblPlants" id="PNT77240"/>
    </source>
</evidence>
<evidence type="ECO:0000313" key="1">
    <source>
        <dbReference type="EMBL" id="PNT77240.1"/>
    </source>
</evidence>
<dbReference type="Gramene" id="PNT77240">
    <property type="protein sequence ID" value="PNT77240"/>
    <property type="gene ID" value="BRADI_1g59883v3"/>
</dbReference>
<dbReference type="EMBL" id="CM000880">
    <property type="protein sequence ID" value="PNT77240.1"/>
    <property type="molecule type" value="Genomic_DNA"/>
</dbReference>
<proteinExistence type="predicted"/>
<sequence>MMASSLGAVLHHFPLLAPRPTARRTPTSRRAVPNKISCIGCAQNSNSRRKLFLAERKYLDRH</sequence>
<organism evidence="1">
    <name type="scientific">Brachypodium distachyon</name>
    <name type="common">Purple false brome</name>
    <name type="synonym">Trachynia distachya</name>
    <dbReference type="NCBI Taxonomy" id="15368"/>
    <lineage>
        <taxon>Eukaryota</taxon>
        <taxon>Viridiplantae</taxon>
        <taxon>Streptophyta</taxon>
        <taxon>Embryophyta</taxon>
        <taxon>Tracheophyta</taxon>
        <taxon>Spermatophyta</taxon>
        <taxon>Magnoliopsida</taxon>
        <taxon>Liliopsida</taxon>
        <taxon>Poales</taxon>
        <taxon>Poaceae</taxon>
        <taxon>BOP clade</taxon>
        <taxon>Pooideae</taxon>
        <taxon>Stipodae</taxon>
        <taxon>Brachypodieae</taxon>
        <taxon>Brachypodium</taxon>
    </lineage>
</organism>
<gene>
    <name evidence="1" type="ORF">BRADI_1g59883v3</name>
</gene>
<keyword evidence="3" id="KW-1185">Reference proteome</keyword>
<reference evidence="1 2" key="1">
    <citation type="journal article" date="2010" name="Nature">
        <title>Genome sequencing and analysis of the model grass Brachypodium distachyon.</title>
        <authorList>
            <consortium name="International Brachypodium Initiative"/>
        </authorList>
    </citation>
    <scope>NUCLEOTIDE SEQUENCE [LARGE SCALE GENOMIC DNA]</scope>
    <source>
        <strain evidence="1 2">Bd21</strain>
    </source>
</reference>
<name>A0A2K2DSJ5_BRADI</name>